<gene>
    <name evidence="8" type="ORF">KFE25_002612</name>
</gene>
<dbReference type="PANTHER" id="PTHR11760">
    <property type="entry name" value="30S/40S RIBOSOMAL PROTEIN S3"/>
    <property type="match status" value="1"/>
</dbReference>
<dbReference type="AlphaFoldDB" id="A0A8J6CCZ5"/>
<dbReference type="InterPro" id="IPR009019">
    <property type="entry name" value="KH_sf_prok-type"/>
</dbReference>
<evidence type="ECO:0000256" key="4">
    <source>
        <dbReference type="ARBA" id="ARBA00023274"/>
    </source>
</evidence>
<dbReference type="InterPro" id="IPR036419">
    <property type="entry name" value="Ribosomal_S3_C_sf"/>
</dbReference>
<dbReference type="PROSITE" id="PS50823">
    <property type="entry name" value="KH_TYPE_2"/>
    <property type="match status" value="1"/>
</dbReference>
<dbReference type="Pfam" id="PF07650">
    <property type="entry name" value="KH_2"/>
    <property type="match status" value="1"/>
</dbReference>
<dbReference type="GO" id="GO:0003735">
    <property type="term" value="F:structural constituent of ribosome"/>
    <property type="evidence" value="ECO:0007669"/>
    <property type="project" value="InterPro"/>
</dbReference>
<dbReference type="GO" id="GO:0022627">
    <property type="term" value="C:cytosolic small ribosomal subunit"/>
    <property type="evidence" value="ECO:0007669"/>
    <property type="project" value="TreeGrafter"/>
</dbReference>
<keyword evidence="2 6" id="KW-0694">RNA-binding</keyword>
<comment type="similarity">
    <text evidence="1">Belongs to the universal ribosomal protein uS3 family.</text>
</comment>
<dbReference type="Proteomes" id="UP000751190">
    <property type="component" value="Unassembled WGS sequence"/>
</dbReference>
<dbReference type="Pfam" id="PF00189">
    <property type="entry name" value="Ribosomal_S3_C"/>
    <property type="match status" value="1"/>
</dbReference>
<evidence type="ECO:0000256" key="1">
    <source>
        <dbReference type="ARBA" id="ARBA00010761"/>
    </source>
</evidence>
<dbReference type="Gene3D" id="3.30.1140.32">
    <property type="entry name" value="Ribosomal protein S3, C-terminal domain"/>
    <property type="match status" value="1"/>
</dbReference>
<dbReference type="OMA" id="NKKKWMI"/>
<proteinExistence type="inferred from homology"/>
<sequence length="220" mass="24433">MATTQISKKRKFVADGVFYAELNEMLMRELAEDGYSGVEVRVTPMRTEIIIRATRTQSVLGEKGRRIRELTGLVQKRWQFAEGSVELYAEKVANRGLCAVAQCESLRYKLIGGLAVRRAAYGVVRFIMESGAKGAEVLIAGKVRGARAQSLKFGDGYFIRTGEPARLYVDTAIRHVDMRQGMIGIRVSIMLPHDPTGKSGPKQPLPDKVTVLEPKEEVAY</sequence>
<keyword evidence="3" id="KW-0689">Ribosomal protein</keyword>
<protein>
    <recommendedName>
        <fullName evidence="5">40S ribosomal protein S3</fullName>
    </recommendedName>
</protein>
<accession>A0A8J6CCZ5</accession>
<dbReference type="PANTHER" id="PTHR11760:SF32">
    <property type="entry name" value="SMALL RIBOSOMAL SUBUNIT PROTEIN US3"/>
    <property type="match status" value="1"/>
</dbReference>
<dbReference type="FunFam" id="3.30.1140.32:FF:000005">
    <property type="entry name" value="40S ribosomal protein S3"/>
    <property type="match status" value="1"/>
</dbReference>
<evidence type="ECO:0000256" key="3">
    <source>
        <dbReference type="ARBA" id="ARBA00022980"/>
    </source>
</evidence>
<dbReference type="EMBL" id="JAGTXO010000010">
    <property type="protein sequence ID" value="KAG8465305.1"/>
    <property type="molecule type" value="Genomic_DNA"/>
</dbReference>
<evidence type="ECO:0000256" key="2">
    <source>
        <dbReference type="ARBA" id="ARBA00022884"/>
    </source>
</evidence>
<name>A0A8J6CCZ5_DIALT</name>
<evidence type="ECO:0000313" key="8">
    <source>
        <dbReference type="EMBL" id="KAG8465305.1"/>
    </source>
</evidence>
<dbReference type="GO" id="GO:0006412">
    <property type="term" value="P:translation"/>
    <property type="evidence" value="ECO:0007669"/>
    <property type="project" value="InterPro"/>
</dbReference>
<dbReference type="NCBIfam" id="TIGR01008">
    <property type="entry name" value="uS3_euk_arch"/>
    <property type="match status" value="1"/>
</dbReference>
<evidence type="ECO:0000313" key="9">
    <source>
        <dbReference type="Proteomes" id="UP000751190"/>
    </source>
</evidence>
<organism evidence="8 9">
    <name type="scientific">Diacronema lutheri</name>
    <name type="common">Unicellular marine alga</name>
    <name type="synonym">Monochrysis lutheri</name>
    <dbReference type="NCBI Taxonomy" id="2081491"/>
    <lineage>
        <taxon>Eukaryota</taxon>
        <taxon>Haptista</taxon>
        <taxon>Haptophyta</taxon>
        <taxon>Pavlovophyceae</taxon>
        <taxon>Pavlovales</taxon>
        <taxon>Pavlovaceae</taxon>
        <taxon>Diacronema</taxon>
    </lineage>
</organism>
<keyword evidence="4" id="KW-0687">Ribonucleoprotein</keyword>
<reference evidence="8" key="1">
    <citation type="submission" date="2021-05" db="EMBL/GenBank/DDBJ databases">
        <title>The genome of the haptophyte Pavlova lutheri (Diacronema luteri, Pavlovales) - a model for lipid biosynthesis in eukaryotic algae.</title>
        <authorList>
            <person name="Hulatt C.J."/>
            <person name="Posewitz M.C."/>
        </authorList>
    </citation>
    <scope>NUCLEOTIDE SEQUENCE</scope>
    <source>
        <strain evidence="8">NIVA-4/92</strain>
    </source>
</reference>
<dbReference type="Gene3D" id="3.30.300.20">
    <property type="match status" value="1"/>
</dbReference>
<evidence type="ECO:0000256" key="6">
    <source>
        <dbReference type="PROSITE-ProRule" id="PRU00118"/>
    </source>
</evidence>
<dbReference type="GO" id="GO:0005634">
    <property type="term" value="C:nucleus"/>
    <property type="evidence" value="ECO:0007669"/>
    <property type="project" value="TreeGrafter"/>
</dbReference>
<evidence type="ECO:0000256" key="5">
    <source>
        <dbReference type="ARBA" id="ARBA00035408"/>
    </source>
</evidence>
<dbReference type="FunFam" id="3.30.300.20:FF:000006">
    <property type="entry name" value="40S ribosomal protein S3"/>
    <property type="match status" value="1"/>
</dbReference>
<dbReference type="SUPFAM" id="SSF54821">
    <property type="entry name" value="Ribosomal protein S3 C-terminal domain"/>
    <property type="match status" value="1"/>
</dbReference>
<dbReference type="NCBIfam" id="NF003219">
    <property type="entry name" value="PRK04191.1"/>
    <property type="match status" value="1"/>
</dbReference>
<dbReference type="InterPro" id="IPR004044">
    <property type="entry name" value="KH_dom_type_2"/>
</dbReference>
<dbReference type="InterPro" id="IPR005703">
    <property type="entry name" value="Ribosomal_uS3_euk/arc"/>
</dbReference>
<comment type="caution">
    <text evidence="8">The sequence shown here is derived from an EMBL/GenBank/DDBJ whole genome shotgun (WGS) entry which is preliminary data.</text>
</comment>
<evidence type="ECO:0000259" key="7">
    <source>
        <dbReference type="PROSITE" id="PS50823"/>
    </source>
</evidence>
<dbReference type="GO" id="GO:0003723">
    <property type="term" value="F:RNA binding"/>
    <property type="evidence" value="ECO:0007669"/>
    <property type="project" value="UniProtKB-UniRule"/>
</dbReference>
<keyword evidence="9" id="KW-1185">Reference proteome</keyword>
<dbReference type="InterPro" id="IPR057258">
    <property type="entry name" value="Ribosomal_uS3"/>
</dbReference>
<dbReference type="OrthoDB" id="10248446at2759"/>
<dbReference type="InterPro" id="IPR015946">
    <property type="entry name" value="KH_dom-like_a/b"/>
</dbReference>
<dbReference type="SUPFAM" id="SSF54814">
    <property type="entry name" value="Prokaryotic type KH domain (KH-domain type II)"/>
    <property type="match status" value="1"/>
</dbReference>
<feature type="domain" description="KH type-2" evidence="7">
    <location>
        <begin position="22"/>
        <end position="93"/>
    </location>
</feature>
<dbReference type="CDD" id="cd02413">
    <property type="entry name" value="KH-II_40S_S3"/>
    <property type="match status" value="1"/>
</dbReference>
<dbReference type="InterPro" id="IPR001351">
    <property type="entry name" value="Ribosomal_uS3_C"/>
</dbReference>